<protein>
    <submittedName>
        <fullName evidence="2">Uncharacterized protein</fullName>
    </submittedName>
</protein>
<dbReference type="EMBL" id="CALOZG010000029">
    <property type="protein sequence ID" value="CAH4032656.1"/>
    <property type="molecule type" value="Genomic_DNA"/>
</dbReference>
<sequence>MFNKVTESNKATLDDPFLNHAAVFKDIAQLDVSFNTSDWNCVRYIDIQKKYVAFPAFTDLKINEELRFLEDSSKLYLMERSFAALSNAFLAQNEFVNNISDYKAVSHDVLQIICGKRAEVLEARRKSLLKNLKRKHVREDLGKIPPSSEYMFDPEKLSKYLQKVGSIDKINRIRGYQPKTIRVKSSIRSKSPVASTSQVGQKPLPGNRYNSKQGQKSHNFHEKKKKGGRKYNSI</sequence>
<keyword evidence="3" id="KW-1185">Reference proteome</keyword>
<proteinExistence type="predicted"/>
<evidence type="ECO:0000256" key="1">
    <source>
        <dbReference type="SAM" id="MobiDB-lite"/>
    </source>
</evidence>
<accession>A0A9P0TJF9</accession>
<reference evidence="2" key="1">
    <citation type="submission" date="2022-05" db="EMBL/GenBank/DDBJ databases">
        <authorList>
            <person name="Okamura Y."/>
        </authorList>
    </citation>
    <scope>NUCLEOTIDE SEQUENCE</scope>
</reference>
<gene>
    <name evidence="2" type="ORF">PIBRA_LOCUS9025</name>
</gene>
<evidence type="ECO:0000313" key="3">
    <source>
        <dbReference type="Proteomes" id="UP001152562"/>
    </source>
</evidence>
<comment type="caution">
    <text evidence="2">The sequence shown here is derived from an EMBL/GenBank/DDBJ whole genome shotgun (WGS) entry which is preliminary data.</text>
</comment>
<feature type="compositionally biased region" description="Basic residues" evidence="1">
    <location>
        <begin position="221"/>
        <end position="234"/>
    </location>
</feature>
<feature type="compositionally biased region" description="Polar residues" evidence="1">
    <location>
        <begin position="208"/>
        <end position="217"/>
    </location>
</feature>
<dbReference type="Proteomes" id="UP001152562">
    <property type="component" value="Unassembled WGS sequence"/>
</dbReference>
<name>A0A9P0TJF9_PIEBR</name>
<evidence type="ECO:0000313" key="2">
    <source>
        <dbReference type="EMBL" id="CAH4032656.1"/>
    </source>
</evidence>
<dbReference type="AlphaFoldDB" id="A0A9P0TJF9"/>
<feature type="compositionally biased region" description="Polar residues" evidence="1">
    <location>
        <begin position="188"/>
        <end position="200"/>
    </location>
</feature>
<organism evidence="2 3">
    <name type="scientific">Pieris brassicae</name>
    <name type="common">White butterfly</name>
    <name type="synonym">Large white butterfly</name>
    <dbReference type="NCBI Taxonomy" id="7116"/>
    <lineage>
        <taxon>Eukaryota</taxon>
        <taxon>Metazoa</taxon>
        <taxon>Ecdysozoa</taxon>
        <taxon>Arthropoda</taxon>
        <taxon>Hexapoda</taxon>
        <taxon>Insecta</taxon>
        <taxon>Pterygota</taxon>
        <taxon>Neoptera</taxon>
        <taxon>Endopterygota</taxon>
        <taxon>Lepidoptera</taxon>
        <taxon>Glossata</taxon>
        <taxon>Ditrysia</taxon>
        <taxon>Papilionoidea</taxon>
        <taxon>Pieridae</taxon>
        <taxon>Pierinae</taxon>
        <taxon>Pieris</taxon>
    </lineage>
</organism>
<feature type="region of interest" description="Disordered" evidence="1">
    <location>
        <begin position="184"/>
        <end position="234"/>
    </location>
</feature>